<feature type="non-terminal residue" evidence="15">
    <location>
        <position position="1"/>
    </location>
</feature>
<evidence type="ECO:0000313" key="16">
    <source>
        <dbReference type="EMBL" id="KAI1230089.1"/>
    </source>
</evidence>
<dbReference type="GO" id="GO:0046872">
    <property type="term" value="F:metal ion binding"/>
    <property type="evidence" value="ECO:0007669"/>
    <property type="project" value="UniProtKB-KW"/>
</dbReference>
<evidence type="ECO:0000256" key="10">
    <source>
        <dbReference type="PROSITE-ProRule" id="PRU00076"/>
    </source>
</evidence>
<keyword evidence="8" id="KW-0472">Membrane</keyword>
<dbReference type="GO" id="GO:0004222">
    <property type="term" value="F:metalloendopeptidase activity"/>
    <property type="evidence" value="ECO:0007669"/>
    <property type="project" value="InterPro"/>
</dbReference>
<feature type="domain" description="EGF-like" evidence="13">
    <location>
        <begin position="609"/>
        <end position="641"/>
    </location>
</feature>
<keyword evidence="17" id="KW-1185">Reference proteome</keyword>
<dbReference type="FunFam" id="3.40.390.10:FF:000002">
    <property type="entry name" value="Disintegrin and metalloproteinase domain-containing protein 22"/>
    <property type="match status" value="1"/>
</dbReference>
<keyword evidence="4 11" id="KW-0479">Metal-binding</keyword>
<comment type="caution">
    <text evidence="15">The sequence shown here is derived from an EMBL/GenBank/DDBJ whole genome shotgun (WGS) entry which is preliminary data.</text>
</comment>
<dbReference type="Pfam" id="PF01421">
    <property type="entry name" value="Reprolysin"/>
    <property type="match status" value="1"/>
</dbReference>
<name>A0A835TTJ0_9PASS</name>
<feature type="disulfide bond" evidence="10">
    <location>
        <begin position="631"/>
        <end position="640"/>
    </location>
</feature>
<dbReference type="Gene3D" id="3.40.390.10">
    <property type="entry name" value="Collagenase (Catalytic Domain)"/>
    <property type="match status" value="1"/>
</dbReference>
<keyword evidence="7" id="KW-1133">Transmembrane helix</keyword>
<evidence type="ECO:0000256" key="1">
    <source>
        <dbReference type="ARBA" id="ARBA00001947"/>
    </source>
</evidence>
<feature type="binding site" evidence="11">
    <location>
        <position position="415"/>
    </location>
    <ligand>
        <name>Zn(2+)</name>
        <dbReference type="ChEBI" id="CHEBI:29105"/>
        <note>catalytic</note>
    </ligand>
</feature>
<keyword evidence="5" id="KW-0378">Hydrolase</keyword>
<dbReference type="PROSITE" id="PS50026">
    <property type="entry name" value="EGF_3"/>
    <property type="match status" value="1"/>
</dbReference>
<evidence type="ECO:0000256" key="12">
    <source>
        <dbReference type="SAM" id="MobiDB-lite"/>
    </source>
</evidence>
<dbReference type="Pfam" id="PF08516">
    <property type="entry name" value="ADAM_CR"/>
    <property type="match status" value="1"/>
</dbReference>
<feature type="binding site" evidence="11">
    <location>
        <position position="419"/>
    </location>
    <ligand>
        <name>Zn(2+)</name>
        <dbReference type="ChEBI" id="CHEBI:29105"/>
        <note>catalytic</note>
    </ligand>
</feature>
<keyword evidence="10" id="KW-0245">EGF-like domain</keyword>
<sequence>MRAVNPKQGSIPTPRSRNKAEPGPASQSQPRAAPGQGHAGNGQLGATGNNWEQLGTTGNNWQRHIPTPQSPSTAQSMKILLISALLLHFLQQGSSRGKFSGAEEYEIFYPQKLHAVHRRSVGTSSESKYDDTVKYGIKANGEEVVLQLRKNRDLLAGDYSETLYSADGQQITTTPRIQDHCYYRGHVEGDAESRASISTCTGLSGYFETRGQRFLIEPLGASDRAEHVVYKYEALKQEPEIKTCGLVNNSWEQDSSDPTNDIFKSSSSPEIKAYLKSKKYLELYVVADNALYKKYDEDVKKIRQRIFGIVNYINMVYKSINTHVALVGLEVWSDGDRCRVSRSAGPTLDTFSKWRLGELLQRKRNDNAQLITGLDFEGTTIGLAFLKSICSDLYSAGIIQDHNRNEIAVAATMAHEMGHNLGMSHDTEACSCTDHVCIMTDTYKKSGSVCRAVQHDCDLAEMCTGSSSSCPEDRFRVNGHPCSFGEGYCYMGTCPTRDSQCKAAFGPQATEGPASCYNMNERGTYFGYCRKEQGTHLPCKKKDRMCGKLYCSGGREMPRDGSLLSFSSCKGSFPRGGEEDPGMILDGTKCGNGMVCSHGECVHAEEVFRSTNCSAKCSGHAVCDHKLQCQCEEGWAPPNCDSTSALT</sequence>
<evidence type="ECO:0000256" key="4">
    <source>
        <dbReference type="ARBA" id="ARBA00022723"/>
    </source>
</evidence>
<reference evidence="16" key="3">
    <citation type="submission" date="2022-01" db="EMBL/GenBank/DDBJ databases">
        <authorList>
            <person name="Rubenstein D.R."/>
        </authorList>
    </citation>
    <scope>NUCLEOTIDE SEQUENCE</scope>
    <source>
        <strain evidence="16">SS15</strain>
        <tissue evidence="16">Liver</tissue>
    </source>
</reference>
<dbReference type="SUPFAM" id="SSF55486">
    <property type="entry name" value="Metalloproteases ('zincins'), catalytic domain"/>
    <property type="match status" value="1"/>
</dbReference>
<evidence type="ECO:0000259" key="14">
    <source>
        <dbReference type="PROSITE" id="PS50215"/>
    </source>
</evidence>
<proteinExistence type="predicted"/>
<reference evidence="15" key="1">
    <citation type="submission" date="2020-10" db="EMBL/GenBank/DDBJ databases">
        <title>Feather gene expression reveals the developmental basis of iridescence in African starlings.</title>
        <authorList>
            <person name="Rubenstein D.R."/>
        </authorList>
    </citation>
    <scope>NUCLEOTIDE SEQUENCE</scope>
    <source>
        <strain evidence="15">SS15</strain>
        <tissue evidence="15">Liver</tissue>
    </source>
</reference>
<dbReference type="EMBL" id="JADDUC020000032">
    <property type="protein sequence ID" value="KAI1230089.1"/>
    <property type="molecule type" value="Genomic_DNA"/>
</dbReference>
<dbReference type="GO" id="GO:0006508">
    <property type="term" value="P:proteolysis"/>
    <property type="evidence" value="ECO:0007669"/>
    <property type="project" value="InterPro"/>
</dbReference>
<dbReference type="InterPro" id="IPR006586">
    <property type="entry name" value="ADAM_Cys-rich"/>
</dbReference>
<accession>A0A835TTJ0</accession>
<dbReference type="PANTHER" id="PTHR11905">
    <property type="entry name" value="ADAM A DISINTEGRIN AND METALLOPROTEASE DOMAIN"/>
    <property type="match status" value="1"/>
</dbReference>
<reference evidence="16 17" key="2">
    <citation type="journal article" date="2021" name="J. Hered.">
        <title>Feather Gene Expression Elucidates the Developmental Basis of Plumage Iridescence in African Starlings.</title>
        <authorList>
            <person name="Rubenstein D.R."/>
            <person name="Corvelo A."/>
            <person name="MacManes M.D."/>
            <person name="Maia R."/>
            <person name="Narzisi G."/>
            <person name="Rousaki A."/>
            <person name="Vandenabeele P."/>
            <person name="Shawkey M.D."/>
            <person name="Solomon J."/>
        </authorList>
    </citation>
    <scope>NUCLEOTIDE SEQUENCE [LARGE SCALE GENOMIC DNA]</scope>
    <source>
        <strain evidence="16">SS15</strain>
    </source>
</reference>
<dbReference type="GO" id="GO:0005886">
    <property type="term" value="C:plasma membrane"/>
    <property type="evidence" value="ECO:0007669"/>
    <property type="project" value="TreeGrafter"/>
</dbReference>
<dbReference type="InterPro" id="IPR024079">
    <property type="entry name" value="MetalloPept_cat_dom_sf"/>
</dbReference>
<evidence type="ECO:0000313" key="15">
    <source>
        <dbReference type="EMBL" id="KAG0118562.1"/>
    </source>
</evidence>
<dbReference type="InterPro" id="IPR000742">
    <property type="entry name" value="EGF"/>
</dbReference>
<gene>
    <name evidence="15" type="ORF">IHE44_000832</name>
    <name evidence="16" type="ORF">IHE44_0010479</name>
</gene>
<protein>
    <recommendedName>
        <fullName evidence="18">Metalloproteinase</fullName>
    </recommendedName>
</protein>
<feature type="compositionally biased region" description="Polar residues" evidence="12">
    <location>
        <begin position="46"/>
        <end position="62"/>
    </location>
</feature>
<feature type="binding site" evidence="11">
    <location>
        <position position="425"/>
    </location>
    <ligand>
        <name>Zn(2+)</name>
        <dbReference type="ChEBI" id="CHEBI:29105"/>
        <note>catalytic</note>
    </ligand>
</feature>
<dbReference type="OrthoDB" id="5951731at2759"/>
<evidence type="ECO:0000259" key="13">
    <source>
        <dbReference type="PROSITE" id="PS50026"/>
    </source>
</evidence>
<evidence type="ECO:0000256" key="2">
    <source>
        <dbReference type="ARBA" id="ARBA00004167"/>
    </source>
</evidence>
<evidence type="ECO:0000256" key="9">
    <source>
        <dbReference type="ARBA" id="ARBA00023157"/>
    </source>
</evidence>
<evidence type="ECO:0000256" key="8">
    <source>
        <dbReference type="ARBA" id="ARBA00023136"/>
    </source>
</evidence>
<comment type="subcellular location">
    <subcellularLocation>
        <location evidence="2">Membrane</location>
        <topology evidence="2">Single-pass membrane protein</topology>
    </subcellularLocation>
</comment>
<dbReference type="PANTHER" id="PTHR11905:SF32">
    <property type="entry name" value="DISINTEGRIN AND METALLOPROTEINASE DOMAIN-CONTAINING PROTEIN 28"/>
    <property type="match status" value="1"/>
</dbReference>
<dbReference type="Gene3D" id="3.40.1620.60">
    <property type="match status" value="1"/>
</dbReference>
<dbReference type="PROSITE" id="PS01186">
    <property type="entry name" value="EGF_2"/>
    <property type="match status" value="1"/>
</dbReference>
<keyword evidence="3" id="KW-0812">Transmembrane</keyword>
<dbReference type="InterPro" id="IPR002870">
    <property type="entry name" value="Peptidase_M12B_N"/>
</dbReference>
<feature type="domain" description="Peptidase M12B" evidence="14">
    <location>
        <begin position="279"/>
        <end position="476"/>
    </location>
</feature>
<comment type="caution">
    <text evidence="10">Lacks conserved residue(s) required for the propagation of feature annotation.</text>
</comment>
<evidence type="ECO:0008006" key="18">
    <source>
        <dbReference type="Google" id="ProtNLM"/>
    </source>
</evidence>
<dbReference type="AlphaFoldDB" id="A0A835TTJ0"/>
<dbReference type="Pfam" id="PF01562">
    <property type="entry name" value="Pep_M12B_propep"/>
    <property type="match status" value="1"/>
</dbReference>
<evidence type="ECO:0000256" key="3">
    <source>
        <dbReference type="ARBA" id="ARBA00022692"/>
    </source>
</evidence>
<dbReference type="PROSITE" id="PS50215">
    <property type="entry name" value="ADAM_MEPRO"/>
    <property type="match status" value="1"/>
</dbReference>
<feature type="active site" evidence="11">
    <location>
        <position position="416"/>
    </location>
</feature>
<evidence type="ECO:0000313" key="17">
    <source>
        <dbReference type="Proteomes" id="UP000618051"/>
    </source>
</evidence>
<dbReference type="InterPro" id="IPR001590">
    <property type="entry name" value="Peptidase_M12B"/>
</dbReference>
<dbReference type="Proteomes" id="UP000618051">
    <property type="component" value="Unassembled WGS sequence"/>
</dbReference>
<feature type="region of interest" description="Disordered" evidence="12">
    <location>
        <begin position="1"/>
        <end position="72"/>
    </location>
</feature>
<dbReference type="EMBL" id="JADDUC010000108">
    <property type="protein sequence ID" value="KAG0118562.1"/>
    <property type="molecule type" value="Genomic_DNA"/>
</dbReference>
<keyword evidence="9 10" id="KW-1015">Disulfide bond</keyword>
<feature type="disulfide bond" evidence="11">
    <location>
        <begin position="432"/>
        <end position="437"/>
    </location>
</feature>
<evidence type="ECO:0000256" key="6">
    <source>
        <dbReference type="ARBA" id="ARBA00022833"/>
    </source>
</evidence>
<dbReference type="SMART" id="SM00608">
    <property type="entry name" value="ACR"/>
    <property type="match status" value="1"/>
</dbReference>
<organism evidence="15">
    <name type="scientific">Lamprotornis superbus</name>
    <dbReference type="NCBI Taxonomy" id="245042"/>
    <lineage>
        <taxon>Eukaryota</taxon>
        <taxon>Metazoa</taxon>
        <taxon>Chordata</taxon>
        <taxon>Craniata</taxon>
        <taxon>Vertebrata</taxon>
        <taxon>Euteleostomi</taxon>
        <taxon>Archelosauria</taxon>
        <taxon>Archosauria</taxon>
        <taxon>Dinosauria</taxon>
        <taxon>Saurischia</taxon>
        <taxon>Theropoda</taxon>
        <taxon>Coelurosauria</taxon>
        <taxon>Aves</taxon>
        <taxon>Neognathae</taxon>
        <taxon>Neoaves</taxon>
        <taxon>Telluraves</taxon>
        <taxon>Australaves</taxon>
        <taxon>Passeriformes</taxon>
        <taxon>Sturnidae</taxon>
        <taxon>Lamprotornis</taxon>
    </lineage>
</organism>
<evidence type="ECO:0000256" key="7">
    <source>
        <dbReference type="ARBA" id="ARBA00022989"/>
    </source>
</evidence>
<evidence type="ECO:0000256" key="5">
    <source>
        <dbReference type="ARBA" id="ARBA00022801"/>
    </source>
</evidence>
<comment type="cofactor">
    <cofactor evidence="1">
        <name>Zn(2+)</name>
        <dbReference type="ChEBI" id="CHEBI:29105"/>
    </cofactor>
</comment>
<dbReference type="CDD" id="cd04269">
    <property type="entry name" value="ZnMc_adamalysin_II_like"/>
    <property type="match status" value="1"/>
</dbReference>
<dbReference type="SMART" id="SM00050">
    <property type="entry name" value="DISIN"/>
    <property type="match status" value="1"/>
</dbReference>
<evidence type="ECO:0000256" key="11">
    <source>
        <dbReference type="PROSITE-ProRule" id="PRU00276"/>
    </source>
</evidence>
<feature type="disulfide bond" evidence="10">
    <location>
        <begin position="613"/>
        <end position="623"/>
    </location>
</feature>
<keyword evidence="6 11" id="KW-0862">Zinc</keyword>
<dbReference type="InterPro" id="IPR001762">
    <property type="entry name" value="Disintegrin_dom"/>
</dbReference>
<dbReference type="InterPro" id="IPR034027">
    <property type="entry name" value="Reprolysin_adamalysin"/>
</dbReference>